<feature type="domain" description="Peptidase M16 C-terminal" evidence="5">
    <location>
        <begin position="672"/>
        <end position="853"/>
    </location>
</feature>
<dbReference type="GO" id="GO:0004222">
    <property type="term" value="F:metalloendopeptidase activity"/>
    <property type="evidence" value="ECO:0007669"/>
    <property type="project" value="UniProtKB-EC"/>
</dbReference>
<gene>
    <name evidence="6" type="primary">ptrA</name>
    <name evidence="6" type="ORF">FF011L_16480</name>
</gene>
<name>A0A517MDC3_9BACT</name>
<comment type="cofactor">
    <cofactor evidence="1">
        <name>Zn(2+)</name>
        <dbReference type="ChEBI" id="CHEBI:29105"/>
    </cofactor>
</comment>
<evidence type="ECO:0000313" key="6">
    <source>
        <dbReference type="EMBL" id="QDS92894.1"/>
    </source>
</evidence>
<evidence type="ECO:0000313" key="7">
    <source>
        <dbReference type="Proteomes" id="UP000320672"/>
    </source>
</evidence>
<keyword evidence="7" id="KW-1185">Reference proteome</keyword>
<keyword evidence="6" id="KW-0378">Hydrolase</keyword>
<organism evidence="6 7">
    <name type="scientific">Roseimaritima multifibrata</name>
    <dbReference type="NCBI Taxonomy" id="1930274"/>
    <lineage>
        <taxon>Bacteria</taxon>
        <taxon>Pseudomonadati</taxon>
        <taxon>Planctomycetota</taxon>
        <taxon>Planctomycetia</taxon>
        <taxon>Pirellulales</taxon>
        <taxon>Pirellulaceae</taxon>
        <taxon>Roseimaritima</taxon>
    </lineage>
</organism>
<evidence type="ECO:0000259" key="4">
    <source>
        <dbReference type="Pfam" id="PF00675"/>
    </source>
</evidence>
<dbReference type="OrthoDB" id="9811314at2"/>
<feature type="domain" description="Peptidase M16 N-terminal" evidence="4">
    <location>
        <begin position="62"/>
        <end position="208"/>
    </location>
</feature>
<dbReference type="InterPro" id="IPR001431">
    <property type="entry name" value="Pept_M16_Zn_BS"/>
</dbReference>
<dbReference type="KEGG" id="rml:FF011L_16480"/>
<sequence length="932" mass="104743">MNHLVIDLSNYFIDRVGRKMLVLLAAILFTTSLSAQEASMQAPKPVAQIEGISEYKLENGVRVLLFPDPSKELVTVNMTIFVGSRHEGYGEAGMAHLLEHMLFKGTPARPNIPQLLQDRGATFNGTTWMDRTNYYETLPATEENLDFAIALEADRLLNSNILGEDLESEMTVVRNEFERGENSPSGVLMQRIQSAAYDWHNYGQSTIGNRSDIERVPVVRLRRFYKKYYRPDNVMLVVAGKFDTERTLEMIQEHFGSLTRPETPIDGTYTTEPAQDGERTVVLRRVGDVPWVGAAYHIPGSAHEDFAAMKILTYVLGDKPSGRLYTKLVETGMASNVYAMANAFHDPGLFMTLVQIPADASIEAVRTEMLEIIETDLQQNPITDKEVDRARQQILKNRELQATNSDKIAVSLSEWAAQGDWRLYFLFRDRIENMTTEEVQAAAKKYFTRNNRTVGLFIPSEKSDRIDIPAAPNLSAELADYKGREVIEQGEAFDPDPAVIEQRTERGTLSGDIQYAFLPKKTRGGSVNMKLTLRFGNETKLVDKIAASELLGILMARGTTDLTYSELQDQLTSLRADLSIHSVPGLLTVDVSTTKEFVPEVIALVGKVLRSPSLSADELEVLRRQIVTSLEASQNEPQALAPTEVRRKLSPYSSDNVRYVRTIPEEIQMYKDVTIKQIRELYEGYIGNHAGEIVMVGDFDPEQAAEQWSSVLDDWAVPNRYERFGRPAHPKVPGSVTQIETPDKSNAMLFAQQQYELMDDDERYPALLMGNFILGGGSLSSRLADRVRQQDGLSYTIRSMVSGRKRDDRTDFTLYAITNPENKDKLLVAIREEIAKVLEEGVTEDELARAKKAYLDGQRVQRTNDKSLTSTLMSTIFNQRTMDYYQENEASIEALTVDQVNAALREFIDVDKLVIAVAGDFQKAAEAPQAEK</sequence>
<dbReference type="PANTHER" id="PTHR11851:SF49">
    <property type="entry name" value="MITOCHONDRIAL-PROCESSING PEPTIDASE SUBUNIT ALPHA"/>
    <property type="match status" value="1"/>
</dbReference>
<evidence type="ECO:0000256" key="3">
    <source>
        <dbReference type="RuleBase" id="RU004447"/>
    </source>
</evidence>
<dbReference type="PROSITE" id="PS00143">
    <property type="entry name" value="INSULINASE"/>
    <property type="match status" value="1"/>
</dbReference>
<proteinExistence type="inferred from homology"/>
<reference evidence="6 7" key="1">
    <citation type="submission" date="2019-02" db="EMBL/GenBank/DDBJ databases">
        <title>Deep-cultivation of Planctomycetes and their phenomic and genomic characterization uncovers novel biology.</title>
        <authorList>
            <person name="Wiegand S."/>
            <person name="Jogler M."/>
            <person name="Boedeker C."/>
            <person name="Pinto D."/>
            <person name="Vollmers J."/>
            <person name="Rivas-Marin E."/>
            <person name="Kohn T."/>
            <person name="Peeters S.H."/>
            <person name="Heuer A."/>
            <person name="Rast P."/>
            <person name="Oberbeckmann S."/>
            <person name="Bunk B."/>
            <person name="Jeske O."/>
            <person name="Meyerdierks A."/>
            <person name="Storesund J.E."/>
            <person name="Kallscheuer N."/>
            <person name="Luecker S."/>
            <person name="Lage O.M."/>
            <person name="Pohl T."/>
            <person name="Merkel B.J."/>
            <person name="Hornburger P."/>
            <person name="Mueller R.-W."/>
            <person name="Bruemmer F."/>
            <person name="Labrenz M."/>
            <person name="Spormann A.M."/>
            <person name="Op den Camp H."/>
            <person name="Overmann J."/>
            <person name="Amann R."/>
            <person name="Jetten M.S.M."/>
            <person name="Mascher T."/>
            <person name="Medema M.H."/>
            <person name="Devos D.P."/>
            <person name="Kaster A.-K."/>
            <person name="Ovreas L."/>
            <person name="Rohde M."/>
            <person name="Galperin M.Y."/>
            <person name="Jogler C."/>
        </authorList>
    </citation>
    <scope>NUCLEOTIDE SEQUENCE [LARGE SCALE GENOMIC DNA]</scope>
    <source>
        <strain evidence="6 7">FF011L</strain>
    </source>
</reference>
<feature type="domain" description="Peptidase M16 C-terminal" evidence="5">
    <location>
        <begin position="220"/>
        <end position="393"/>
    </location>
</feature>
<dbReference type="AlphaFoldDB" id="A0A517MDC3"/>
<dbReference type="InterPro" id="IPR011765">
    <property type="entry name" value="Pept_M16_N"/>
</dbReference>
<evidence type="ECO:0000259" key="5">
    <source>
        <dbReference type="Pfam" id="PF05193"/>
    </source>
</evidence>
<evidence type="ECO:0000256" key="2">
    <source>
        <dbReference type="ARBA" id="ARBA00007261"/>
    </source>
</evidence>
<dbReference type="Gene3D" id="3.30.830.10">
    <property type="entry name" value="Metalloenzyme, LuxS/M16 peptidase-like"/>
    <property type="match status" value="4"/>
</dbReference>
<comment type="similarity">
    <text evidence="2 3">Belongs to the peptidase M16 family.</text>
</comment>
<dbReference type="RefSeq" id="WP_145351076.1">
    <property type="nucleotide sequence ID" value="NZ_CP036262.1"/>
</dbReference>
<dbReference type="EC" id="3.4.24.55" evidence="6"/>
<dbReference type="Pfam" id="PF00675">
    <property type="entry name" value="Peptidase_M16"/>
    <property type="match status" value="1"/>
</dbReference>
<dbReference type="EMBL" id="CP036262">
    <property type="protein sequence ID" value="QDS92894.1"/>
    <property type="molecule type" value="Genomic_DNA"/>
</dbReference>
<accession>A0A517MDC3</accession>
<dbReference type="InterPro" id="IPR007863">
    <property type="entry name" value="Peptidase_M16_C"/>
</dbReference>
<dbReference type="GO" id="GO:0046872">
    <property type="term" value="F:metal ion binding"/>
    <property type="evidence" value="ECO:0007669"/>
    <property type="project" value="InterPro"/>
</dbReference>
<dbReference type="GO" id="GO:0006508">
    <property type="term" value="P:proteolysis"/>
    <property type="evidence" value="ECO:0007669"/>
    <property type="project" value="UniProtKB-KW"/>
</dbReference>
<dbReference type="SUPFAM" id="SSF63411">
    <property type="entry name" value="LuxS/MPP-like metallohydrolase"/>
    <property type="match status" value="4"/>
</dbReference>
<dbReference type="Pfam" id="PF05193">
    <property type="entry name" value="Peptidase_M16_C"/>
    <property type="match status" value="2"/>
</dbReference>
<dbReference type="Proteomes" id="UP000320672">
    <property type="component" value="Chromosome"/>
</dbReference>
<dbReference type="PANTHER" id="PTHR11851">
    <property type="entry name" value="METALLOPROTEASE"/>
    <property type="match status" value="1"/>
</dbReference>
<keyword evidence="6" id="KW-0645">Protease</keyword>
<dbReference type="InterPro" id="IPR011249">
    <property type="entry name" value="Metalloenz_LuxS/M16"/>
</dbReference>
<evidence type="ECO:0000256" key="1">
    <source>
        <dbReference type="ARBA" id="ARBA00001947"/>
    </source>
</evidence>
<dbReference type="InterPro" id="IPR050361">
    <property type="entry name" value="MPP/UQCRC_Complex"/>
</dbReference>
<protein>
    <submittedName>
        <fullName evidence="6">Protease 3</fullName>
        <ecNumber evidence="6">3.4.24.55</ecNumber>
    </submittedName>
</protein>